<dbReference type="GO" id="GO:0019379">
    <property type="term" value="P:sulfate assimilation, phosphoadenylyl sulfate reduction by phosphoadenylyl-sulfate reductase (thioredoxin)"/>
    <property type="evidence" value="ECO:0007669"/>
    <property type="project" value="TreeGrafter"/>
</dbReference>
<protein>
    <submittedName>
        <fullName evidence="3">Protein CysC</fullName>
    </submittedName>
</protein>
<dbReference type="GO" id="GO:0004781">
    <property type="term" value="F:sulfate adenylyltransferase (ATP) activity"/>
    <property type="evidence" value="ECO:0007669"/>
    <property type="project" value="TreeGrafter"/>
</dbReference>
<dbReference type="PANTHER" id="PTHR42700">
    <property type="entry name" value="SULFATE ADENYLYLTRANSFERASE"/>
    <property type="match status" value="1"/>
</dbReference>
<reference evidence="3 4" key="1">
    <citation type="submission" date="2018-01" db="EMBL/GenBank/DDBJ databases">
        <title>Metagenomic assembled genomes from two thermal pools in the Uzon Caldera, Kamchatka, Russia.</title>
        <authorList>
            <person name="Wilkins L."/>
            <person name="Ettinger C."/>
        </authorList>
    </citation>
    <scope>NUCLEOTIDE SEQUENCE [LARGE SCALE GENOMIC DNA]</scope>
    <source>
        <strain evidence="3">ZAV-02</strain>
    </source>
</reference>
<sequence length="46" mass="5249">RGFTGIDDPYEPPVNPELVLTTTDVTPEENARRIIRYLEEKGFLEG</sequence>
<evidence type="ECO:0000313" key="4">
    <source>
        <dbReference type="Proteomes" id="UP000243376"/>
    </source>
</evidence>
<dbReference type="InterPro" id="IPR059117">
    <property type="entry name" value="APS_kinase_dom"/>
</dbReference>
<gene>
    <name evidence="3" type="ORF">C0184_08730</name>
</gene>
<dbReference type="GO" id="GO:0005737">
    <property type="term" value="C:cytoplasm"/>
    <property type="evidence" value="ECO:0007669"/>
    <property type="project" value="TreeGrafter"/>
</dbReference>
<accession>A0A2J6X424</accession>
<dbReference type="PANTHER" id="PTHR42700:SF3">
    <property type="entry name" value="BIFUNCTIONAL SAT_APS KINASE-RELATED"/>
    <property type="match status" value="1"/>
</dbReference>
<feature type="domain" description="APS kinase" evidence="2">
    <location>
        <begin position="2"/>
        <end position="20"/>
    </location>
</feature>
<evidence type="ECO:0000256" key="1">
    <source>
        <dbReference type="ARBA" id="ARBA00022679"/>
    </source>
</evidence>
<organism evidence="3 4">
    <name type="scientific">Chloroflexus aggregans</name>
    <dbReference type="NCBI Taxonomy" id="152260"/>
    <lineage>
        <taxon>Bacteria</taxon>
        <taxon>Bacillati</taxon>
        <taxon>Chloroflexota</taxon>
        <taxon>Chloroflexia</taxon>
        <taxon>Chloroflexales</taxon>
        <taxon>Chloroflexineae</taxon>
        <taxon>Chloroflexaceae</taxon>
        <taxon>Chloroflexus</taxon>
    </lineage>
</organism>
<dbReference type="Gene3D" id="3.40.50.300">
    <property type="entry name" value="P-loop containing nucleotide triphosphate hydrolases"/>
    <property type="match status" value="1"/>
</dbReference>
<proteinExistence type="predicted"/>
<dbReference type="InterPro" id="IPR027417">
    <property type="entry name" value="P-loop_NTPase"/>
</dbReference>
<evidence type="ECO:0000259" key="2">
    <source>
        <dbReference type="Pfam" id="PF01583"/>
    </source>
</evidence>
<feature type="non-terminal residue" evidence="3">
    <location>
        <position position="1"/>
    </location>
</feature>
<dbReference type="InterPro" id="IPR050512">
    <property type="entry name" value="Sulf_AdTrans/APS_kinase"/>
</dbReference>
<dbReference type="EMBL" id="PNIQ01000580">
    <property type="protein sequence ID" value="PMP81064.1"/>
    <property type="molecule type" value="Genomic_DNA"/>
</dbReference>
<name>A0A2J6X424_9CHLR</name>
<dbReference type="GO" id="GO:0010134">
    <property type="term" value="P:sulfate assimilation via adenylyl sulfate reduction"/>
    <property type="evidence" value="ECO:0007669"/>
    <property type="project" value="TreeGrafter"/>
</dbReference>
<dbReference type="Pfam" id="PF01583">
    <property type="entry name" value="APS_kinase"/>
    <property type="match status" value="1"/>
</dbReference>
<comment type="caution">
    <text evidence="3">The sequence shown here is derived from an EMBL/GenBank/DDBJ whole genome shotgun (WGS) entry which is preliminary data.</text>
</comment>
<keyword evidence="1" id="KW-0808">Transferase</keyword>
<dbReference type="AlphaFoldDB" id="A0A2J6X424"/>
<evidence type="ECO:0000313" key="3">
    <source>
        <dbReference type="EMBL" id="PMP81064.1"/>
    </source>
</evidence>
<dbReference type="Proteomes" id="UP000243376">
    <property type="component" value="Unassembled WGS sequence"/>
</dbReference>